<dbReference type="EMBL" id="BAABHJ010000002">
    <property type="protein sequence ID" value="GAA4602926.1"/>
    <property type="molecule type" value="Genomic_DNA"/>
</dbReference>
<dbReference type="InterPro" id="IPR019734">
    <property type="entry name" value="TPR_rpt"/>
</dbReference>
<proteinExistence type="predicted"/>
<feature type="transmembrane region" description="Helical" evidence="1">
    <location>
        <begin position="321"/>
        <end position="339"/>
    </location>
</feature>
<evidence type="ECO:0000313" key="2">
    <source>
        <dbReference type="EMBL" id="GAA4602926.1"/>
    </source>
</evidence>
<keyword evidence="1" id="KW-0472">Membrane</keyword>
<feature type="transmembrane region" description="Helical" evidence="1">
    <location>
        <begin position="360"/>
        <end position="378"/>
    </location>
</feature>
<accession>A0ABP8TD92</accession>
<protein>
    <recommendedName>
        <fullName evidence="4">Glycosyltransferase RgtA/B/C/D-like domain-containing protein</fullName>
    </recommendedName>
</protein>
<evidence type="ECO:0000313" key="3">
    <source>
        <dbReference type="Proteomes" id="UP001500212"/>
    </source>
</evidence>
<feature type="transmembrane region" description="Helical" evidence="1">
    <location>
        <begin position="294"/>
        <end position="315"/>
    </location>
</feature>
<dbReference type="InterPro" id="IPR011990">
    <property type="entry name" value="TPR-like_helical_dom_sf"/>
</dbReference>
<keyword evidence="1" id="KW-1133">Transmembrane helix</keyword>
<comment type="caution">
    <text evidence="2">The sequence shown here is derived from an EMBL/GenBank/DDBJ whole genome shotgun (WGS) entry which is preliminary data.</text>
</comment>
<dbReference type="InterPro" id="IPR052943">
    <property type="entry name" value="TMTC_O-mannosyl-trnsfr"/>
</dbReference>
<dbReference type="Gene3D" id="1.25.40.10">
    <property type="entry name" value="Tetratricopeptide repeat domain"/>
    <property type="match status" value="2"/>
</dbReference>
<dbReference type="Proteomes" id="UP001500212">
    <property type="component" value="Unassembled WGS sequence"/>
</dbReference>
<dbReference type="PANTHER" id="PTHR44809:SF1">
    <property type="entry name" value="PROTEIN O-MANNOSYL-TRANSFERASE TMTC1"/>
    <property type="match status" value="1"/>
</dbReference>
<gene>
    <name evidence="2" type="ORF">GCM10023195_09360</name>
</gene>
<feature type="transmembrane region" description="Helical" evidence="1">
    <location>
        <begin position="164"/>
        <end position="190"/>
    </location>
</feature>
<feature type="transmembrane region" description="Helical" evidence="1">
    <location>
        <begin position="79"/>
        <end position="100"/>
    </location>
</feature>
<sequence>MGLVAAALLVWEFSRPHALVGMHQLNSYNDGVYFGAALRLVGGRLPYRDFTLLHPPGLPLMLAPVAALADMVGEQVAMAIARVLTAVMAVGVAVLGTLLVRYRGRVAMMTTGVALACSPLTFDAANTVELEAYHVVFCLLGALALFGGTGTLTSSRRRTFAGGLAFGFACAVKIWAVLPIAAVLAVYLVFHLRDGRRGPVRWLVGGMAAGAAVPVAPFFALTPGRFLHDLFFVQLSRGTSGWAGVSIMDRFSWMTGLGGMPGLNAAAVVATGVLAALAAAVVVSYALARGRVALDWFILAAAIATVAGLCVPRQFFNGYGYFPGVFLAMLLGVVVGRFARAVTISHFGTERNVKLLRHTAMATLLIVAYAAALTRIGYARNYTAHFVDSGRDLASYIRRGSCVVFDGATALIEADRLTTNRRCPATVDVYGQWLAADPAHPPPYVGPFEPRLVRQWETAVRQADYLFLVSPRSSFVPWTPQMFSYVWSHYTLVYTAPGTFLFQKTTELDPRGLPRDAADRLVGAGHSAQDAGDTEDALIDYTAAARIAPRNAISHYNKGVILQGIGRSTAAELEYLKTLAVDPRFGSALYNLGVLLATTRPAKAISFYERDLRVEPRNAAAHLNLGLLLVGRGESGLGRRHLRTAIRLNPEFRNQLPAGIRL</sequence>
<name>A0ABP8TD92_9ACTN</name>
<evidence type="ECO:0000256" key="1">
    <source>
        <dbReference type="SAM" id="Phobius"/>
    </source>
</evidence>
<organism evidence="2 3">
    <name type="scientific">Actinoallomurus liliacearum</name>
    <dbReference type="NCBI Taxonomy" id="1080073"/>
    <lineage>
        <taxon>Bacteria</taxon>
        <taxon>Bacillati</taxon>
        <taxon>Actinomycetota</taxon>
        <taxon>Actinomycetes</taxon>
        <taxon>Streptosporangiales</taxon>
        <taxon>Thermomonosporaceae</taxon>
        <taxon>Actinoallomurus</taxon>
    </lineage>
</organism>
<feature type="transmembrane region" description="Helical" evidence="1">
    <location>
        <begin position="263"/>
        <end position="287"/>
    </location>
</feature>
<feature type="transmembrane region" description="Helical" evidence="1">
    <location>
        <begin position="132"/>
        <end position="152"/>
    </location>
</feature>
<reference evidence="3" key="1">
    <citation type="journal article" date="2019" name="Int. J. Syst. Evol. Microbiol.">
        <title>The Global Catalogue of Microorganisms (GCM) 10K type strain sequencing project: providing services to taxonomists for standard genome sequencing and annotation.</title>
        <authorList>
            <consortium name="The Broad Institute Genomics Platform"/>
            <consortium name="The Broad Institute Genome Sequencing Center for Infectious Disease"/>
            <person name="Wu L."/>
            <person name="Ma J."/>
        </authorList>
    </citation>
    <scope>NUCLEOTIDE SEQUENCE [LARGE SCALE GENOMIC DNA]</scope>
    <source>
        <strain evidence="3">JCM 17938</strain>
    </source>
</reference>
<dbReference type="SUPFAM" id="SSF48452">
    <property type="entry name" value="TPR-like"/>
    <property type="match status" value="1"/>
</dbReference>
<dbReference type="SMART" id="SM00028">
    <property type="entry name" value="TPR"/>
    <property type="match status" value="4"/>
</dbReference>
<keyword evidence="1" id="KW-0812">Transmembrane</keyword>
<keyword evidence="3" id="KW-1185">Reference proteome</keyword>
<evidence type="ECO:0008006" key="4">
    <source>
        <dbReference type="Google" id="ProtNLM"/>
    </source>
</evidence>
<feature type="transmembrane region" description="Helical" evidence="1">
    <location>
        <begin position="202"/>
        <end position="221"/>
    </location>
</feature>
<dbReference type="PANTHER" id="PTHR44809">
    <property type="match status" value="1"/>
</dbReference>